<name>A0A7G2C8C2_9TRYP</name>
<feature type="compositionally biased region" description="Basic and acidic residues" evidence="1">
    <location>
        <begin position="45"/>
        <end position="61"/>
    </location>
</feature>
<keyword evidence="2" id="KW-0472">Membrane</keyword>
<reference evidence="3 4" key="1">
    <citation type="submission" date="2020-08" db="EMBL/GenBank/DDBJ databases">
        <authorList>
            <person name="Newling K."/>
            <person name="Davey J."/>
            <person name="Forrester S."/>
        </authorList>
    </citation>
    <scope>NUCLEOTIDE SEQUENCE [LARGE SCALE GENOMIC DNA]</scope>
    <source>
        <strain evidence="4">Crithidia deanei Carvalho (ATCC PRA-265)</strain>
    </source>
</reference>
<keyword evidence="2" id="KW-0812">Transmembrane</keyword>
<dbReference type="VEuPathDB" id="TriTrypDB:ADEAN_000251000"/>
<feature type="transmembrane region" description="Helical" evidence="2">
    <location>
        <begin position="237"/>
        <end position="254"/>
    </location>
</feature>
<dbReference type="OrthoDB" id="248646at2759"/>
<keyword evidence="2" id="KW-1133">Transmembrane helix</keyword>
<evidence type="ECO:0000256" key="1">
    <source>
        <dbReference type="SAM" id="MobiDB-lite"/>
    </source>
</evidence>
<dbReference type="EMBL" id="LR877148">
    <property type="protein sequence ID" value="CAD2215057.1"/>
    <property type="molecule type" value="Genomic_DNA"/>
</dbReference>
<proteinExistence type="predicted"/>
<feature type="transmembrane region" description="Helical" evidence="2">
    <location>
        <begin position="113"/>
        <end position="132"/>
    </location>
</feature>
<evidence type="ECO:0000313" key="4">
    <source>
        <dbReference type="Proteomes" id="UP000515908"/>
    </source>
</evidence>
<protein>
    <submittedName>
        <fullName evidence="3">Uncharacterized protein</fullName>
    </submittedName>
</protein>
<evidence type="ECO:0000313" key="3">
    <source>
        <dbReference type="EMBL" id="CAD2215057.1"/>
    </source>
</evidence>
<accession>A0A7G2C8C2</accession>
<dbReference type="Proteomes" id="UP000515908">
    <property type="component" value="Chromosome 04"/>
</dbReference>
<evidence type="ECO:0000256" key="2">
    <source>
        <dbReference type="SAM" id="Phobius"/>
    </source>
</evidence>
<gene>
    <name evidence="3" type="ORF">ADEAN_000251000</name>
</gene>
<dbReference type="AlphaFoldDB" id="A0A7G2C8C2"/>
<keyword evidence="4" id="KW-1185">Reference proteome</keyword>
<feature type="region of interest" description="Disordered" evidence="1">
    <location>
        <begin position="45"/>
        <end position="72"/>
    </location>
</feature>
<organism evidence="3 4">
    <name type="scientific">Angomonas deanei</name>
    <dbReference type="NCBI Taxonomy" id="59799"/>
    <lineage>
        <taxon>Eukaryota</taxon>
        <taxon>Discoba</taxon>
        <taxon>Euglenozoa</taxon>
        <taxon>Kinetoplastea</taxon>
        <taxon>Metakinetoplastina</taxon>
        <taxon>Trypanosomatida</taxon>
        <taxon>Trypanosomatidae</taxon>
        <taxon>Strigomonadinae</taxon>
        <taxon>Angomonas</taxon>
    </lineage>
</organism>
<sequence length="255" mass="29264">MGASLLSSDMSGVNVLEDGYPMHYKASKKLNQFVQDERAKWTKKIKEDEAKKKKAEAEAAEKGGAPASPKAEENAYDSDALFRDRLAIKFSHPRFYSRQLRLNPITTLLYKGFYFYLWAVLVSLIVQGYLMFRAWVNPPARAGLKNLEEHVLHIPRLLFAGCVYATAWLLRSAQPVLDPLVKLLKEWFPQVNWDAMSSESLASRAQHLADDTHPSAEKRKEEIKRVEVKTEQERRTWWTRVLLVLLALFSVLCVL</sequence>